<gene>
    <name evidence="1" type="ORF">BKD30_10370</name>
</gene>
<keyword evidence="2" id="KW-1185">Reference proteome</keyword>
<dbReference type="OrthoDB" id="3699209at2"/>
<evidence type="ECO:0000313" key="1">
    <source>
        <dbReference type="EMBL" id="OMH23786.1"/>
    </source>
</evidence>
<reference evidence="1 2" key="1">
    <citation type="submission" date="2016-12" db="EMBL/GenBank/DDBJ databases">
        <title>Draft genome of Tersicoccus phoenicis 1P05MA.</title>
        <authorList>
            <person name="Nakajima Y."/>
            <person name="Yoshizawa S."/>
            <person name="Nakamura K."/>
            <person name="Ogura Y."/>
            <person name="Hayashi T."/>
            <person name="Kogure K."/>
        </authorList>
    </citation>
    <scope>NUCLEOTIDE SEQUENCE [LARGE SCALE GENOMIC DNA]</scope>
    <source>
        <strain evidence="1 2">1p05MA</strain>
    </source>
</reference>
<comment type="caution">
    <text evidence="1">The sequence shown here is derived from an EMBL/GenBank/DDBJ whole genome shotgun (WGS) entry which is preliminary data.</text>
</comment>
<organism evidence="1 2">
    <name type="scientific">Tersicoccus phoenicis</name>
    <dbReference type="NCBI Taxonomy" id="554083"/>
    <lineage>
        <taxon>Bacteria</taxon>
        <taxon>Bacillati</taxon>
        <taxon>Actinomycetota</taxon>
        <taxon>Actinomycetes</taxon>
        <taxon>Micrococcales</taxon>
        <taxon>Micrococcaceae</taxon>
        <taxon>Tersicoccus</taxon>
    </lineage>
</organism>
<dbReference type="AlphaFoldDB" id="A0A1R1L8E2"/>
<dbReference type="Proteomes" id="UP000187085">
    <property type="component" value="Unassembled WGS sequence"/>
</dbReference>
<sequence length="87" mass="10010">MPTSRPRHYVTETDELSAALDQEGARWPGLSRAQLLVQLALEGHRAIERDRDASRDRRLAELHEHSGALTGAYERDYRDELRAEWPS</sequence>
<accession>A0A1R1L8E2</accession>
<dbReference type="EMBL" id="MRDE01000068">
    <property type="protein sequence ID" value="OMH23786.1"/>
    <property type="molecule type" value="Genomic_DNA"/>
</dbReference>
<dbReference type="STRING" id="554083.BKD30_10370"/>
<dbReference type="RefSeq" id="WP_076704482.1">
    <property type="nucleotide sequence ID" value="NZ_MRDE01000068.1"/>
</dbReference>
<name>A0A1R1L8E2_9MICC</name>
<proteinExistence type="predicted"/>
<protein>
    <submittedName>
        <fullName evidence="1">Uncharacterized protein</fullName>
    </submittedName>
</protein>
<evidence type="ECO:0000313" key="2">
    <source>
        <dbReference type="Proteomes" id="UP000187085"/>
    </source>
</evidence>